<feature type="region of interest" description="Disordered" evidence="1">
    <location>
        <begin position="1"/>
        <end position="22"/>
    </location>
</feature>
<dbReference type="SUPFAM" id="SSF49410">
    <property type="entry name" value="Alpha-macroglobulin receptor domain"/>
    <property type="match status" value="1"/>
</dbReference>
<feature type="domain" description="Alpha-macroglobulin receptor-binding" evidence="2">
    <location>
        <begin position="29"/>
        <end position="61"/>
    </location>
</feature>
<name>A0A8C3S8T6_CHESE</name>
<dbReference type="AlphaFoldDB" id="A0A8C3S8T6"/>
<dbReference type="Ensembl" id="ENSCSRT00000009778.1">
    <property type="protein sequence ID" value="ENSCSRP00000009446.1"/>
    <property type="gene ID" value="ENSCSRG00000007082.1"/>
</dbReference>
<reference evidence="3" key="2">
    <citation type="submission" date="2025-09" db="UniProtKB">
        <authorList>
            <consortium name="Ensembl"/>
        </authorList>
    </citation>
    <scope>IDENTIFICATION</scope>
</reference>
<evidence type="ECO:0000259" key="2">
    <source>
        <dbReference type="Pfam" id="PF07677"/>
    </source>
</evidence>
<dbReference type="InterPro" id="IPR009048">
    <property type="entry name" value="A-macroglobulin_rcpt-bd"/>
</dbReference>
<sequence length="73" mass="7856">MELGPGCDERGHTLQGGGTGIRGENFLTEAASFTFSLEQDFPVKNLRPAPVRLYDYYETGESRPGPAPAPATL</sequence>
<dbReference type="InterPro" id="IPR036595">
    <property type="entry name" value="A-macroglobulin_rcpt-bd_sf"/>
</dbReference>
<dbReference type="Pfam" id="PF07677">
    <property type="entry name" value="A2M_recep"/>
    <property type="match status" value="1"/>
</dbReference>
<dbReference type="Proteomes" id="UP000694403">
    <property type="component" value="Unplaced"/>
</dbReference>
<reference evidence="3" key="1">
    <citation type="submission" date="2025-08" db="UniProtKB">
        <authorList>
            <consortium name="Ensembl"/>
        </authorList>
    </citation>
    <scope>IDENTIFICATION</scope>
</reference>
<dbReference type="GO" id="GO:0005576">
    <property type="term" value="C:extracellular region"/>
    <property type="evidence" value="ECO:0007669"/>
    <property type="project" value="InterPro"/>
</dbReference>
<evidence type="ECO:0000313" key="4">
    <source>
        <dbReference type="Proteomes" id="UP000694403"/>
    </source>
</evidence>
<accession>A0A8C3S8T6</accession>
<organism evidence="3 4">
    <name type="scientific">Chelydra serpentina</name>
    <name type="common">Snapping turtle</name>
    <name type="synonym">Testudo serpentina</name>
    <dbReference type="NCBI Taxonomy" id="8475"/>
    <lineage>
        <taxon>Eukaryota</taxon>
        <taxon>Metazoa</taxon>
        <taxon>Chordata</taxon>
        <taxon>Craniata</taxon>
        <taxon>Vertebrata</taxon>
        <taxon>Euteleostomi</taxon>
        <taxon>Archelosauria</taxon>
        <taxon>Testudinata</taxon>
        <taxon>Testudines</taxon>
        <taxon>Cryptodira</taxon>
        <taxon>Durocryptodira</taxon>
        <taxon>Americhelydia</taxon>
        <taxon>Chelydroidea</taxon>
        <taxon>Chelydridae</taxon>
        <taxon>Chelydra</taxon>
    </lineage>
</organism>
<dbReference type="Gene3D" id="2.60.40.690">
    <property type="entry name" value="Alpha-macroglobulin, receptor-binding domain"/>
    <property type="match status" value="1"/>
</dbReference>
<evidence type="ECO:0000313" key="3">
    <source>
        <dbReference type="Ensembl" id="ENSCSRP00000009446.1"/>
    </source>
</evidence>
<protein>
    <recommendedName>
        <fullName evidence="2">Alpha-macroglobulin receptor-binding domain-containing protein</fullName>
    </recommendedName>
</protein>
<keyword evidence="4" id="KW-1185">Reference proteome</keyword>
<proteinExistence type="predicted"/>
<evidence type="ECO:0000256" key="1">
    <source>
        <dbReference type="SAM" id="MobiDB-lite"/>
    </source>
</evidence>